<dbReference type="EMBL" id="WHUW01000050">
    <property type="protein sequence ID" value="KAF8431446.1"/>
    <property type="molecule type" value="Genomic_DNA"/>
</dbReference>
<keyword evidence="3" id="KW-1185">Reference proteome</keyword>
<organism evidence="2 3">
    <name type="scientific">Boletus edulis BED1</name>
    <dbReference type="NCBI Taxonomy" id="1328754"/>
    <lineage>
        <taxon>Eukaryota</taxon>
        <taxon>Fungi</taxon>
        <taxon>Dikarya</taxon>
        <taxon>Basidiomycota</taxon>
        <taxon>Agaricomycotina</taxon>
        <taxon>Agaricomycetes</taxon>
        <taxon>Agaricomycetidae</taxon>
        <taxon>Boletales</taxon>
        <taxon>Boletineae</taxon>
        <taxon>Boletaceae</taxon>
        <taxon>Boletoideae</taxon>
        <taxon>Boletus</taxon>
    </lineage>
</organism>
<keyword evidence="1" id="KW-0472">Membrane</keyword>
<evidence type="ECO:0000313" key="2">
    <source>
        <dbReference type="EMBL" id="KAF8431446.1"/>
    </source>
</evidence>
<evidence type="ECO:0000313" key="3">
    <source>
        <dbReference type="Proteomes" id="UP001194468"/>
    </source>
</evidence>
<feature type="transmembrane region" description="Helical" evidence="1">
    <location>
        <begin position="85"/>
        <end position="111"/>
    </location>
</feature>
<feature type="transmembrane region" description="Helical" evidence="1">
    <location>
        <begin position="52"/>
        <end position="73"/>
    </location>
</feature>
<feature type="transmembrane region" description="Helical" evidence="1">
    <location>
        <begin position="21"/>
        <end position="40"/>
    </location>
</feature>
<reference evidence="2" key="2">
    <citation type="journal article" date="2020" name="Nat. Commun.">
        <title>Large-scale genome sequencing of mycorrhizal fungi provides insights into the early evolution of symbiotic traits.</title>
        <authorList>
            <person name="Miyauchi S."/>
            <person name="Kiss E."/>
            <person name="Kuo A."/>
            <person name="Drula E."/>
            <person name="Kohler A."/>
            <person name="Sanchez-Garcia M."/>
            <person name="Morin E."/>
            <person name="Andreopoulos B."/>
            <person name="Barry K.W."/>
            <person name="Bonito G."/>
            <person name="Buee M."/>
            <person name="Carver A."/>
            <person name="Chen C."/>
            <person name="Cichocki N."/>
            <person name="Clum A."/>
            <person name="Culley D."/>
            <person name="Crous P.W."/>
            <person name="Fauchery L."/>
            <person name="Girlanda M."/>
            <person name="Hayes R.D."/>
            <person name="Keri Z."/>
            <person name="LaButti K."/>
            <person name="Lipzen A."/>
            <person name="Lombard V."/>
            <person name="Magnuson J."/>
            <person name="Maillard F."/>
            <person name="Murat C."/>
            <person name="Nolan M."/>
            <person name="Ohm R.A."/>
            <person name="Pangilinan J."/>
            <person name="Pereira M.F."/>
            <person name="Perotto S."/>
            <person name="Peter M."/>
            <person name="Pfister S."/>
            <person name="Riley R."/>
            <person name="Sitrit Y."/>
            <person name="Stielow J.B."/>
            <person name="Szollosi G."/>
            <person name="Zifcakova L."/>
            <person name="Stursova M."/>
            <person name="Spatafora J.W."/>
            <person name="Tedersoo L."/>
            <person name="Vaario L.M."/>
            <person name="Yamada A."/>
            <person name="Yan M."/>
            <person name="Wang P."/>
            <person name="Xu J."/>
            <person name="Bruns T."/>
            <person name="Baldrian P."/>
            <person name="Vilgalys R."/>
            <person name="Dunand C."/>
            <person name="Henrissat B."/>
            <person name="Grigoriev I.V."/>
            <person name="Hibbett D."/>
            <person name="Nagy L.G."/>
            <person name="Martin F.M."/>
        </authorList>
    </citation>
    <scope>NUCLEOTIDE SEQUENCE</scope>
    <source>
        <strain evidence="2">BED1</strain>
    </source>
</reference>
<dbReference type="Proteomes" id="UP001194468">
    <property type="component" value="Unassembled WGS sequence"/>
</dbReference>
<keyword evidence="1" id="KW-1133">Transmembrane helix</keyword>
<name>A0AAD4G9I8_BOLED</name>
<reference evidence="2" key="1">
    <citation type="submission" date="2019-10" db="EMBL/GenBank/DDBJ databases">
        <authorList>
            <consortium name="DOE Joint Genome Institute"/>
            <person name="Kuo A."/>
            <person name="Miyauchi S."/>
            <person name="Kiss E."/>
            <person name="Drula E."/>
            <person name="Kohler A."/>
            <person name="Sanchez-Garcia M."/>
            <person name="Andreopoulos B."/>
            <person name="Barry K.W."/>
            <person name="Bonito G."/>
            <person name="Buee M."/>
            <person name="Carver A."/>
            <person name="Chen C."/>
            <person name="Cichocki N."/>
            <person name="Clum A."/>
            <person name="Culley D."/>
            <person name="Crous P.W."/>
            <person name="Fauchery L."/>
            <person name="Girlanda M."/>
            <person name="Hayes R."/>
            <person name="Keri Z."/>
            <person name="LaButti K."/>
            <person name="Lipzen A."/>
            <person name="Lombard V."/>
            <person name="Magnuson J."/>
            <person name="Maillard F."/>
            <person name="Morin E."/>
            <person name="Murat C."/>
            <person name="Nolan M."/>
            <person name="Ohm R."/>
            <person name="Pangilinan J."/>
            <person name="Pereira M."/>
            <person name="Perotto S."/>
            <person name="Peter M."/>
            <person name="Riley R."/>
            <person name="Sitrit Y."/>
            <person name="Stielow B."/>
            <person name="Szollosi G."/>
            <person name="Zifcakova L."/>
            <person name="Stursova M."/>
            <person name="Spatafora J.W."/>
            <person name="Tedersoo L."/>
            <person name="Vaario L.-M."/>
            <person name="Yamada A."/>
            <person name="Yan M."/>
            <person name="Wang P."/>
            <person name="Xu J."/>
            <person name="Bruns T."/>
            <person name="Baldrian P."/>
            <person name="Vilgalys R."/>
            <person name="Henrissat B."/>
            <person name="Grigoriev I.V."/>
            <person name="Hibbett D."/>
            <person name="Nagy L.G."/>
            <person name="Martin F.M."/>
        </authorList>
    </citation>
    <scope>NUCLEOTIDE SEQUENCE</scope>
    <source>
        <strain evidence="2">BED1</strain>
    </source>
</reference>
<gene>
    <name evidence="2" type="ORF">L210DRAFT_3560365</name>
</gene>
<proteinExistence type="predicted"/>
<accession>A0AAD4G9I8</accession>
<dbReference type="AlphaFoldDB" id="A0AAD4G9I8"/>
<sequence length="158" mass="17375">MTKRGVKDLSRRAINNPFASLGIIFGAFSVLLAITSAILLSRNHYPSGYLGFFRIDCVALGLILLPASLMVVGGDRHQRNAYKHVFSMSAIVTQLAIGTCLWCITCGLGYFTGHSRKLMQPKFAFACSSYIFVCSSVVSVGNLIDWLNNRGDPNFHHE</sequence>
<evidence type="ECO:0000256" key="1">
    <source>
        <dbReference type="SAM" id="Phobius"/>
    </source>
</evidence>
<comment type="caution">
    <text evidence="2">The sequence shown here is derived from an EMBL/GenBank/DDBJ whole genome shotgun (WGS) entry which is preliminary data.</text>
</comment>
<protein>
    <submittedName>
        <fullName evidence="2">Uncharacterized protein</fullName>
    </submittedName>
</protein>
<feature type="transmembrane region" description="Helical" evidence="1">
    <location>
        <begin position="123"/>
        <end position="144"/>
    </location>
</feature>
<keyword evidence="1" id="KW-0812">Transmembrane</keyword>